<dbReference type="RefSeq" id="WP_179846827.1">
    <property type="nucleotide sequence ID" value="NZ_JACCBA010000001.1"/>
</dbReference>
<dbReference type="Proteomes" id="UP000529783">
    <property type="component" value="Unassembled WGS sequence"/>
</dbReference>
<name>A0A7Y9ENF5_9ACTN</name>
<sequence>MNSIPARRPRPPVRLSPSVTEILTRPPDLAPAMHTTLAAIDIAAFGDRRRDDEIQLRLRRQMYALLAEACAMGSLPWWDCHREDRGDGALFVAPQQVPAELFLDPLAHHLTAVLRRYNRLAGDAVRLRLRLAVHSGLVHRDDHGVAGHAVVHLFRLLESGAFKRALDGAATDFGLIVSDRLYGDITGRNRSLIDAGAYRELRVTSKETRTRAWTWFPTPRT</sequence>
<proteinExistence type="predicted"/>
<dbReference type="EMBL" id="JACCBA010000001">
    <property type="protein sequence ID" value="NYD50225.1"/>
    <property type="molecule type" value="Genomic_DNA"/>
</dbReference>
<dbReference type="AlphaFoldDB" id="A0A7Y9ENF5"/>
<organism evidence="1 2">
    <name type="scientific">Actinomadura luteofluorescens</name>
    <dbReference type="NCBI Taxonomy" id="46163"/>
    <lineage>
        <taxon>Bacteria</taxon>
        <taxon>Bacillati</taxon>
        <taxon>Actinomycetota</taxon>
        <taxon>Actinomycetes</taxon>
        <taxon>Streptosporangiales</taxon>
        <taxon>Thermomonosporaceae</taxon>
        <taxon>Actinomadura</taxon>
    </lineage>
</organism>
<evidence type="ECO:0000313" key="2">
    <source>
        <dbReference type="Proteomes" id="UP000529783"/>
    </source>
</evidence>
<reference evidence="1 2" key="1">
    <citation type="submission" date="2020-07" db="EMBL/GenBank/DDBJ databases">
        <title>Sequencing the genomes of 1000 actinobacteria strains.</title>
        <authorList>
            <person name="Klenk H.-P."/>
        </authorList>
    </citation>
    <scope>NUCLEOTIDE SEQUENCE [LARGE SCALE GENOMIC DNA]</scope>
    <source>
        <strain evidence="1 2">DSM 40398</strain>
    </source>
</reference>
<accession>A0A7Y9ENF5</accession>
<evidence type="ECO:0000313" key="1">
    <source>
        <dbReference type="EMBL" id="NYD50225.1"/>
    </source>
</evidence>
<gene>
    <name evidence="1" type="ORF">BJY14_006208</name>
</gene>
<comment type="caution">
    <text evidence="1">The sequence shown here is derived from an EMBL/GenBank/DDBJ whole genome shotgun (WGS) entry which is preliminary data.</text>
</comment>
<protein>
    <submittedName>
        <fullName evidence="1">Uncharacterized protein</fullName>
    </submittedName>
</protein>
<keyword evidence="2" id="KW-1185">Reference proteome</keyword>